<feature type="compositionally biased region" description="Gly residues" evidence="1">
    <location>
        <begin position="32"/>
        <end position="41"/>
    </location>
</feature>
<feature type="compositionally biased region" description="Pro residues" evidence="1">
    <location>
        <begin position="1"/>
        <end position="14"/>
    </location>
</feature>
<evidence type="ECO:0000313" key="3">
    <source>
        <dbReference type="Proteomes" id="UP000188879"/>
    </source>
</evidence>
<accession>A0A1V2GVS9</accession>
<feature type="region of interest" description="Disordered" evidence="1">
    <location>
        <begin position="120"/>
        <end position="147"/>
    </location>
</feature>
<gene>
    <name evidence="2" type="ORF">BKE38_24455</name>
</gene>
<organism evidence="2 3">
    <name type="scientific">Teichococcus deserti</name>
    <dbReference type="NCBI Taxonomy" id="1817963"/>
    <lineage>
        <taxon>Bacteria</taxon>
        <taxon>Pseudomonadati</taxon>
        <taxon>Pseudomonadota</taxon>
        <taxon>Alphaproteobacteria</taxon>
        <taxon>Acetobacterales</taxon>
        <taxon>Roseomonadaceae</taxon>
        <taxon>Roseomonas</taxon>
    </lineage>
</organism>
<dbReference type="AlphaFoldDB" id="A0A1V2GVS9"/>
<sequence>MPNPPETPRPPPAETPAAEPARGGFDLQSLLGGEGGAGTAGPGPNSFGQHGLEHLGVAAFEGEGLALPAWADHAASLAFSMRLPGWPDAPEPNALLSLASTMALRLSLHGTGGIGFDTSAILGDDDPPAEPAPTEPRGPGGERFWFG</sequence>
<evidence type="ECO:0000313" key="2">
    <source>
        <dbReference type="EMBL" id="ONG47117.1"/>
    </source>
</evidence>
<comment type="caution">
    <text evidence="2">The sequence shown here is derived from an EMBL/GenBank/DDBJ whole genome shotgun (WGS) entry which is preliminary data.</text>
</comment>
<reference evidence="2 3" key="1">
    <citation type="submission" date="2016-10" db="EMBL/GenBank/DDBJ databases">
        <title>Draft Genome sequence of Roseomonas sp. strain M3.</title>
        <authorList>
            <person name="Subhash Y."/>
            <person name="Lee S."/>
        </authorList>
    </citation>
    <scope>NUCLEOTIDE SEQUENCE [LARGE SCALE GENOMIC DNA]</scope>
    <source>
        <strain evidence="2 3">M3</strain>
    </source>
</reference>
<evidence type="ECO:0000256" key="1">
    <source>
        <dbReference type="SAM" id="MobiDB-lite"/>
    </source>
</evidence>
<protein>
    <submittedName>
        <fullName evidence="2">Uncharacterized protein</fullName>
    </submittedName>
</protein>
<dbReference type="RefSeq" id="WP_076959897.1">
    <property type="nucleotide sequence ID" value="NZ_MLCO01000300.1"/>
</dbReference>
<proteinExistence type="predicted"/>
<name>A0A1V2GVS9_9PROT</name>
<feature type="region of interest" description="Disordered" evidence="1">
    <location>
        <begin position="1"/>
        <end position="51"/>
    </location>
</feature>
<dbReference type="EMBL" id="MLCO01000300">
    <property type="protein sequence ID" value="ONG47117.1"/>
    <property type="molecule type" value="Genomic_DNA"/>
</dbReference>
<dbReference type="Proteomes" id="UP000188879">
    <property type="component" value="Unassembled WGS sequence"/>
</dbReference>
<keyword evidence="3" id="KW-1185">Reference proteome</keyword>